<keyword evidence="2" id="KW-1185">Reference proteome</keyword>
<dbReference type="AlphaFoldDB" id="A0A8H4KEW8"/>
<dbReference type="EMBL" id="JAADJG010000329">
    <property type="protein sequence ID" value="KAF4448571.1"/>
    <property type="molecule type" value="Genomic_DNA"/>
</dbReference>
<proteinExistence type="predicted"/>
<reference evidence="1" key="1">
    <citation type="submission" date="2020-01" db="EMBL/GenBank/DDBJ databases">
        <title>Identification and distribution of gene clusters putatively required for synthesis of sphingolipid metabolism inhibitors in phylogenetically diverse species of the filamentous fungus Fusarium.</title>
        <authorList>
            <person name="Kim H.-S."/>
            <person name="Busman M."/>
            <person name="Brown D.W."/>
            <person name="Divon H."/>
            <person name="Uhlig S."/>
            <person name="Proctor R.H."/>
        </authorList>
    </citation>
    <scope>NUCLEOTIDE SEQUENCE</scope>
    <source>
        <strain evidence="1">NRRL 53441</strain>
    </source>
</reference>
<evidence type="ECO:0000313" key="2">
    <source>
        <dbReference type="Proteomes" id="UP000605986"/>
    </source>
</evidence>
<accession>A0A8H4KEW8</accession>
<name>A0A8H4KEW8_9HYPO</name>
<gene>
    <name evidence="1" type="ORF">F53441_8048</name>
</gene>
<dbReference type="OrthoDB" id="5428890at2759"/>
<organism evidence="1 2">
    <name type="scientific">Fusarium austroafricanum</name>
    <dbReference type="NCBI Taxonomy" id="2364996"/>
    <lineage>
        <taxon>Eukaryota</taxon>
        <taxon>Fungi</taxon>
        <taxon>Dikarya</taxon>
        <taxon>Ascomycota</taxon>
        <taxon>Pezizomycotina</taxon>
        <taxon>Sordariomycetes</taxon>
        <taxon>Hypocreomycetidae</taxon>
        <taxon>Hypocreales</taxon>
        <taxon>Nectriaceae</taxon>
        <taxon>Fusarium</taxon>
        <taxon>Fusarium concolor species complex</taxon>
    </lineage>
</organism>
<evidence type="ECO:0000313" key="1">
    <source>
        <dbReference type="EMBL" id="KAF4448571.1"/>
    </source>
</evidence>
<sequence>MSGKLAPLPFYSNKHTLAHDEEEDFTQVMWGSSKPFSSSLLSAYFTWLALERGRESRINHPKYKLLNFHHVFEIRDIICNNGDKSQSDLQNAVNGQLSDLDMSTKVLKDSIVLVIRLLFMVRVELTSSGSHPSPFRLQMPPSQSFQDTMKGIQSEPPLKEWNILKKLPPWFNVIDLERKAGLRIDWTDYLNEHLTFQGGSLLLFRHTEARKYIEESDIL</sequence>
<dbReference type="Proteomes" id="UP000605986">
    <property type="component" value="Unassembled WGS sequence"/>
</dbReference>
<comment type="caution">
    <text evidence="1">The sequence shown here is derived from an EMBL/GenBank/DDBJ whole genome shotgun (WGS) entry which is preliminary data.</text>
</comment>
<protein>
    <submittedName>
        <fullName evidence="1">Uncharacterized protein</fullName>
    </submittedName>
</protein>